<dbReference type="SUPFAM" id="SSF57756">
    <property type="entry name" value="Retrovirus zinc finger-like domains"/>
    <property type="match status" value="1"/>
</dbReference>
<dbReference type="PROSITE" id="PS50158">
    <property type="entry name" value="ZF_CCHC"/>
    <property type="match status" value="1"/>
</dbReference>
<keyword evidence="6" id="KW-1185">Reference proteome</keyword>
<feature type="coiled-coil region" evidence="2">
    <location>
        <begin position="613"/>
        <end position="640"/>
    </location>
</feature>
<evidence type="ECO:0000313" key="6">
    <source>
        <dbReference type="Proteomes" id="UP000186817"/>
    </source>
</evidence>
<reference evidence="5 6" key="1">
    <citation type="submission" date="2016-02" db="EMBL/GenBank/DDBJ databases">
        <title>Genome analysis of coral dinoflagellate symbionts highlights evolutionary adaptations to a symbiotic lifestyle.</title>
        <authorList>
            <person name="Aranda M."/>
            <person name="Li Y."/>
            <person name="Liew Y.J."/>
            <person name="Baumgarten S."/>
            <person name="Simakov O."/>
            <person name="Wilson M."/>
            <person name="Piel J."/>
            <person name="Ashoor H."/>
            <person name="Bougouffa S."/>
            <person name="Bajic V.B."/>
            <person name="Ryu T."/>
            <person name="Ravasi T."/>
            <person name="Bayer T."/>
            <person name="Micklem G."/>
            <person name="Kim H."/>
            <person name="Bhak J."/>
            <person name="Lajeunesse T.C."/>
            <person name="Voolstra C.R."/>
        </authorList>
    </citation>
    <scope>NUCLEOTIDE SEQUENCE [LARGE SCALE GENOMIC DNA]</scope>
    <source>
        <strain evidence="5 6">CCMP2467</strain>
    </source>
</reference>
<dbReference type="InterPro" id="IPR001878">
    <property type="entry name" value="Znf_CCHC"/>
</dbReference>
<evidence type="ECO:0000256" key="1">
    <source>
        <dbReference type="PROSITE-ProRule" id="PRU00047"/>
    </source>
</evidence>
<dbReference type="EMBL" id="LSRX01000211">
    <property type="protein sequence ID" value="OLQ04429.1"/>
    <property type="molecule type" value="Genomic_DNA"/>
</dbReference>
<evidence type="ECO:0000256" key="3">
    <source>
        <dbReference type="SAM" id="MobiDB-lite"/>
    </source>
</evidence>
<feature type="coiled-coil region" evidence="2">
    <location>
        <begin position="107"/>
        <end position="134"/>
    </location>
</feature>
<dbReference type="GO" id="GO:0008270">
    <property type="term" value="F:zinc ion binding"/>
    <property type="evidence" value="ECO:0007669"/>
    <property type="project" value="UniProtKB-KW"/>
</dbReference>
<dbReference type="InterPro" id="IPR036875">
    <property type="entry name" value="Znf_CCHC_sf"/>
</dbReference>
<feature type="region of interest" description="Disordered" evidence="3">
    <location>
        <begin position="892"/>
        <end position="957"/>
    </location>
</feature>
<protein>
    <submittedName>
        <fullName evidence="5">Retrovirus-related Pol polyprotein from transposon TNT 1-94</fullName>
    </submittedName>
</protein>
<dbReference type="OrthoDB" id="444652at2759"/>
<keyword evidence="1" id="KW-0863">Zinc-finger</keyword>
<dbReference type="Proteomes" id="UP000186817">
    <property type="component" value="Unassembled WGS sequence"/>
</dbReference>
<keyword evidence="1" id="KW-0479">Metal-binding</keyword>
<evidence type="ECO:0000313" key="5">
    <source>
        <dbReference type="EMBL" id="OLQ04429.1"/>
    </source>
</evidence>
<proteinExistence type="predicted"/>
<name>A0A1Q9EAI3_SYMMI</name>
<feature type="domain" description="CCHC-type" evidence="4">
    <location>
        <begin position="176"/>
        <end position="190"/>
    </location>
</feature>
<gene>
    <name evidence="5" type="ORF">AK812_SmicGene12487</name>
</gene>
<dbReference type="GO" id="GO:0003676">
    <property type="term" value="F:nucleic acid binding"/>
    <property type="evidence" value="ECO:0007669"/>
    <property type="project" value="InterPro"/>
</dbReference>
<accession>A0A1Q9EAI3</accession>
<organism evidence="5 6">
    <name type="scientific">Symbiodinium microadriaticum</name>
    <name type="common">Dinoflagellate</name>
    <name type="synonym">Zooxanthella microadriatica</name>
    <dbReference type="NCBI Taxonomy" id="2951"/>
    <lineage>
        <taxon>Eukaryota</taxon>
        <taxon>Sar</taxon>
        <taxon>Alveolata</taxon>
        <taxon>Dinophyceae</taxon>
        <taxon>Suessiales</taxon>
        <taxon>Symbiodiniaceae</taxon>
        <taxon>Symbiodinium</taxon>
    </lineage>
</organism>
<dbReference type="InterPro" id="IPR013103">
    <property type="entry name" value="RVT_2"/>
</dbReference>
<evidence type="ECO:0000256" key="2">
    <source>
        <dbReference type="SAM" id="Coils"/>
    </source>
</evidence>
<comment type="caution">
    <text evidence="5">The sequence shown here is derived from an EMBL/GenBank/DDBJ whole genome shotgun (WGS) entry which is preliminary data.</text>
</comment>
<keyword evidence="2" id="KW-0175">Coiled coil</keyword>
<dbReference type="Pfam" id="PF07727">
    <property type="entry name" value="RVT_2"/>
    <property type="match status" value="1"/>
</dbReference>
<sequence>MAANEASLQCKVHALQAEKEEAQDVIAMRDTEIAELKQTNGQLDSWNWEWHRQHESLATMQTMQTDQRKQMDAMSEEIKAMVNLQMRGYQKELEHIAKQQGHAVARKQKLLKELEACNEEIASLEQRKQAKRTLRDARARQHEVRLSRQYYKTNNKGAGRGRGQSTGAKDDSNMTCLRCGKVGHRVANCPHPPAALVQATTTPEATSSFICFQDCATNIIDAYAMGVLTTTDAVRQGKAVVDGGATRTLASIEAMEAIMQINQGKRGKTGLATLDMLERPVFGFGNSSENQCTSTAHLQIQANNQPGKLKVHCLDHGSGPLLLSVETLSPVEKTEVQEATGQGEGVSAGCHLLLPVTKYAVIKADHRSPKANPLEAIQLQAELQVLPLQLHANEPAMYRKTKAELVAELRKYQEHPAPSWTKVEIRQRLLELQGQEEEEAHKKTSNATALQNITREMRKASKNKANLIVFCEQELGMTLTGNETKPQLEMKAMKKILAITTPEAMDVVGFGKHVDRRYHEMLDELRGYGEWVVQTARENPSTSDPRLRRLAGWLEPRLQAGSSTTHIRGSSSMEAPWMTGKTTAKAPAKAATKAFLKPKNDPTESTTSSPEVVADQTKKMDEMAEMIHKLKDELESLKAEPRRKQAGYADEDSMTDRSFVQAEVVDASFKSDLEAQARRLLETKNYQHQAMEQYILSYLKHWSPEELHCNLNNQAYVLKDRGPWSGPLKKQSDKEEEFKREARLRAEAEKSLAEWNAQQRIQRALNSRTRPDNTYYPGDLVYFWRTQESNKSKKQPGTNQGRFLGPARVLAMETRKDDAGQRRPAHAIWCVRGRSLIKCSPEQLRLASQREELIEALSEKEATPWTFTRLAEEVGGNQYQDVSNEIPTVEEWARAQDPTQEAPPRRYRIVAKRPQTEMSPGDQEMPEDLESGTSQPSSLRRVEPQEPQHGLHTQASHWRDEVRQSAWVAEQTCFWTDSGAAVEVEVAVPESRRGLDSMTRDMQSYFVGALKRKAVEVSERRLSPADRERFQEAKGVEVKNFIAAQAFEALPEHLKPNREQAVGMRWILTWKVKEDGSVKPKARAVLLGYQDPGYEHRATTAPVMTRQTRQLMLQLAANKRWRLMKGDVSGAFLQGRTYPTELYCVPCDEICQAMGINPGSITRLKKACYGLVDAPLEWYKTVANFFSSLGLEKLWSDSCAWMWRKDGVVRGMIAGHVDDFLFGGSDDDAEWQGILLQIREHFKWGDWDKDSFVQCGVQIEEGEMHFFAWVDAASQNRIDRVCRSPGAAETAAAVNGEDMLYYVRYQWSEMIYGKVDLRHPNKTVSKVPGYVITDSRNVYDKLATAMFSVNGAEKKANIELMGLKEAQEATGVIMRWVHSEAQLANALTKAQQHRELELYYRMQHQWRIVEDTEMKSARKRKNEGLEPLQ</sequence>
<evidence type="ECO:0000259" key="4">
    <source>
        <dbReference type="PROSITE" id="PS50158"/>
    </source>
</evidence>
<keyword evidence="1" id="KW-0862">Zinc</keyword>
<dbReference type="SMART" id="SM00343">
    <property type="entry name" value="ZnF_C2HC"/>
    <property type="match status" value="1"/>
</dbReference>